<gene>
    <name evidence="2" type="ORF">O2N63_09985</name>
</gene>
<dbReference type="Proteomes" id="UP001528040">
    <property type="component" value="Unassembled WGS sequence"/>
</dbReference>
<feature type="domain" description="DUF7742" evidence="1">
    <location>
        <begin position="2"/>
        <end position="88"/>
    </location>
</feature>
<accession>A0ABT4W3V1</accession>
<evidence type="ECO:0000313" key="2">
    <source>
        <dbReference type="EMBL" id="MDA5094413.1"/>
    </source>
</evidence>
<sequence>MRPVLLGDVAAAACVLLMVKPPERPDAIVRMIAHAHRADRYRYVTGRAHPKWGNGSLAAVARNLPRAQEPYQDDPDYCDCMLTVYAALKTNRS</sequence>
<dbReference type="EMBL" id="JAQIIO010000004">
    <property type="protein sequence ID" value="MDA5094413.1"/>
    <property type="molecule type" value="Genomic_DNA"/>
</dbReference>
<dbReference type="InterPro" id="IPR056644">
    <property type="entry name" value="DUF7742"/>
</dbReference>
<keyword evidence="3" id="KW-1185">Reference proteome</keyword>
<organism evidence="2 3">
    <name type="scientific">Aliiroseovarius salicola</name>
    <dbReference type="NCBI Taxonomy" id="3009082"/>
    <lineage>
        <taxon>Bacteria</taxon>
        <taxon>Pseudomonadati</taxon>
        <taxon>Pseudomonadota</taxon>
        <taxon>Alphaproteobacteria</taxon>
        <taxon>Rhodobacterales</taxon>
        <taxon>Paracoccaceae</taxon>
        <taxon>Aliiroseovarius</taxon>
    </lineage>
</organism>
<dbReference type="Pfam" id="PF24891">
    <property type="entry name" value="DUF7742"/>
    <property type="match status" value="1"/>
</dbReference>
<evidence type="ECO:0000313" key="3">
    <source>
        <dbReference type="Proteomes" id="UP001528040"/>
    </source>
</evidence>
<evidence type="ECO:0000259" key="1">
    <source>
        <dbReference type="Pfam" id="PF24891"/>
    </source>
</evidence>
<name>A0ABT4W3V1_9RHOB</name>
<proteinExistence type="predicted"/>
<protein>
    <recommendedName>
        <fullName evidence="1">DUF7742 domain-containing protein</fullName>
    </recommendedName>
</protein>
<comment type="caution">
    <text evidence="2">The sequence shown here is derived from an EMBL/GenBank/DDBJ whole genome shotgun (WGS) entry which is preliminary data.</text>
</comment>
<dbReference type="RefSeq" id="WP_271054111.1">
    <property type="nucleotide sequence ID" value="NZ_JAQIIO010000004.1"/>
</dbReference>
<reference evidence="2 3" key="1">
    <citation type="submission" date="2023-01" db="EMBL/GenBank/DDBJ databases">
        <authorList>
            <person name="Yoon J.-W."/>
        </authorList>
    </citation>
    <scope>NUCLEOTIDE SEQUENCE [LARGE SCALE GENOMIC DNA]</scope>
    <source>
        <strain evidence="2 3">KMU-50</strain>
    </source>
</reference>